<dbReference type="RefSeq" id="WP_172689996.1">
    <property type="nucleotide sequence ID" value="NZ_LT575492.1"/>
</dbReference>
<sequence>MEIINKKTVMTQYTLGDILEIDIAFDKLRESIRCTYLTYLYENDNIKDYFCSNCDWQKQLIDNHLINVCPIYKYAFERTHDLREDNGHIITVWDYVPHKKGEEQDLSDFRSSYNIAHGIGIAICKGKYRESIVFGGHVDDKRFYEKTLKTEFLSRHLKLFREAISQPKIKEM</sequence>
<organism evidence="1">
    <name type="scientific">Serratia marcescens</name>
    <dbReference type="NCBI Taxonomy" id="615"/>
    <lineage>
        <taxon>Bacteria</taxon>
        <taxon>Pseudomonadati</taxon>
        <taxon>Pseudomonadota</taxon>
        <taxon>Gammaproteobacteria</taxon>
        <taxon>Enterobacterales</taxon>
        <taxon>Yersiniaceae</taxon>
        <taxon>Serratia</taxon>
    </lineage>
</organism>
<proteinExistence type="predicted"/>
<evidence type="ECO:0000313" key="1">
    <source>
        <dbReference type="EMBL" id="SAY46573.1"/>
    </source>
</evidence>
<protein>
    <submittedName>
        <fullName evidence="1">Uncharacterized protein</fullName>
    </submittedName>
</protein>
<reference evidence="1" key="1">
    <citation type="submission" date="2016-05" db="EMBL/GenBank/DDBJ databases">
        <authorList>
            <person name="Lavstsen T."/>
            <person name="Jespersen J.S."/>
        </authorList>
    </citation>
    <scope>NUCLEOTIDE SEQUENCE</scope>
    <source>
        <strain evidence="1">PWN146_assembly</strain>
    </source>
</reference>
<gene>
    <name evidence="1" type="ORF">PWN146_05342</name>
</gene>
<accession>A0A1C3HNE9</accession>
<dbReference type="AlphaFoldDB" id="A0A1C3HNE9"/>
<name>A0A1C3HNE9_SERMA</name>
<dbReference type="EMBL" id="LT575492">
    <property type="protein sequence ID" value="SAY46573.1"/>
    <property type="molecule type" value="Genomic_DNA"/>
</dbReference>